<sequence length="433" mass="44950">MIECPRWPIDSLHPGLDGSAGITYGGMVTPAVRSVVLLSALGVGWVFAWAFGLREVEDSTAYGFFITALLGFGLYASTSGIDIAEFRRELRTVVAAVTLGVLAKVVLIFGVMYLVYREPWHLVLAVAVAQIDPLSVAAVRAKSRMSASAKALLAAWASFDDPITVLLTVYITSFAIQSGALGGQGSGGVDGAVGGFGAFTLNFVLNLALAGGAWLVWRFARGRFAGGDGRVRRVVVRALLGVVVLAVGYVAVQSSLLLALALIGLFFRPDFGRWVDGLAEVGLFAATVAVGLVLASAFSWALALVGALLGAAAYLSQVVVAWALTLPRRWRGDRVRLCLGQQNGLTAIILALLLEPKFPGAIAVVAPAVVVVNLVHALANGAYDRFQPPVEPGSGAESGGSAGGGSGGGEVSELRPVPRAVPAAAFRRLGQAR</sequence>
<dbReference type="KEGG" id="sesp:BN6_63990"/>
<feature type="transmembrane region" description="Helical" evidence="2">
    <location>
        <begin position="360"/>
        <end position="379"/>
    </location>
</feature>
<feature type="transmembrane region" description="Helical" evidence="2">
    <location>
        <begin position="93"/>
        <end position="116"/>
    </location>
</feature>
<keyword evidence="2" id="KW-1133">Transmembrane helix</keyword>
<dbReference type="HOGENOM" id="CLU_755758_0_0_11"/>
<accession>K0K801</accession>
<keyword evidence="2" id="KW-0812">Transmembrane</keyword>
<dbReference type="Proteomes" id="UP000006281">
    <property type="component" value="Chromosome"/>
</dbReference>
<feature type="region of interest" description="Disordered" evidence="1">
    <location>
        <begin position="389"/>
        <end position="419"/>
    </location>
</feature>
<reference evidence="3 4" key="1">
    <citation type="journal article" date="2012" name="BMC Genomics">
        <title>Complete genome sequence of Saccharothrix espanaensis DSM 44229T and comparison to the other completely sequenced Pseudonocardiaceae.</title>
        <authorList>
            <person name="Strobel T."/>
            <person name="Al-Dilaimi A."/>
            <person name="Blom J."/>
            <person name="Gessner A."/>
            <person name="Kalinowski J."/>
            <person name="Luzhetska M."/>
            <person name="Puhler A."/>
            <person name="Szczepanowski R."/>
            <person name="Bechthold A."/>
            <person name="Ruckert C."/>
        </authorList>
    </citation>
    <scope>NUCLEOTIDE SEQUENCE [LARGE SCALE GENOMIC DNA]</scope>
    <source>
        <strain evidence="4">ATCC 51144 / DSM 44229 / JCM 9112 / NBRC 15066 / NRRL 15764</strain>
    </source>
</reference>
<feature type="compositionally biased region" description="Gly residues" evidence="1">
    <location>
        <begin position="396"/>
        <end position="410"/>
    </location>
</feature>
<dbReference type="PATRIC" id="fig|1179773.3.peg.6448"/>
<evidence type="ECO:0008006" key="5">
    <source>
        <dbReference type="Google" id="ProtNLM"/>
    </source>
</evidence>
<feature type="transmembrane region" description="Helical" evidence="2">
    <location>
        <begin position="151"/>
        <end position="176"/>
    </location>
</feature>
<protein>
    <recommendedName>
        <fullName evidence="5">Cation/H+ exchanger domain-containing protein</fullName>
    </recommendedName>
</protein>
<organism evidence="3 4">
    <name type="scientific">Saccharothrix espanaensis (strain ATCC 51144 / DSM 44229 / JCM 9112 / NBRC 15066 / NRRL 15764)</name>
    <dbReference type="NCBI Taxonomy" id="1179773"/>
    <lineage>
        <taxon>Bacteria</taxon>
        <taxon>Bacillati</taxon>
        <taxon>Actinomycetota</taxon>
        <taxon>Actinomycetes</taxon>
        <taxon>Pseudonocardiales</taxon>
        <taxon>Pseudonocardiaceae</taxon>
        <taxon>Saccharothrix</taxon>
    </lineage>
</organism>
<dbReference type="STRING" id="1179773.BN6_63990"/>
<gene>
    <name evidence="3" type="ordered locus">BN6_63990</name>
</gene>
<feature type="transmembrane region" description="Helical" evidence="2">
    <location>
        <begin position="196"/>
        <end position="217"/>
    </location>
</feature>
<keyword evidence="2" id="KW-0472">Membrane</keyword>
<dbReference type="EMBL" id="HE804045">
    <property type="protein sequence ID" value="CCH33642.1"/>
    <property type="molecule type" value="Genomic_DNA"/>
</dbReference>
<feature type="transmembrane region" description="Helical" evidence="2">
    <location>
        <begin position="35"/>
        <end position="53"/>
    </location>
</feature>
<evidence type="ECO:0000313" key="4">
    <source>
        <dbReference type="Proteomes" id="UP000006281"/>
    </source>
</evidence>
<feature type="transmembrane region" description="Helical" evidence="2">
    <location>
        <begin position="238"/>
        <end position="263"/>
    </location>
</feature>
<name>K0K801_SACES</name>
<evidence type="ECO:0000256" key="1">
    <source>
        <dbReference type="SAM" id="MobiDB-lite"/>
    </source>
</evidence>
<evidence type="ECO:0000256" key="2">
    <source>
        <dbReference type="SAM" id="Phobius"/>
    </source>
</evidence>
<evidence type="ECO:0000313" key="3">
    <source>
        <dbReference type="EMBL" id="CCH33642.1"/>
    </source>
</evidence>
<dbReference type="AlphaFoldDB" id="K0K801"/>
<dbReference type="eggNOG" id="COG0025">
    <property type="taxonomic scope" value="Bacteria"/>
</dbReference>
<feature type="transmembrane region" description="Helical" evidence="2">
    <location>
        <begin position="122"/>
        <end position="139"/>
    </location>
</feature>
<keyword evidence="4" id="KW-1185">Reference proteome</keyword>
<proteinExistence type="predicted"/>
<feature type="transmembrane region" description="Helical" evidence="2">
    <location>
        <begin position="59"/>
        <end position="81"/>
    </location>
</feature>
<feature type="transmembrane region" description="Helical" evidence="2">
    <location>
        <begin position="283"/>
        <end position="315"/>
    </location>
</feature>